<keyword evidence="1" id="KW-0472">Membrane</keyword>
<sequence>MTETAPYKGPSTQEAHPWKAVVRTFVAAGVGIAVAWLARTFGIDISGLEGALADSLTATVWALVTGAVQWALTRPRFMPFFESIGLGTGVEAE</sequence>
<feature type="transmembrane region" description="Helical" evidence="1">
    <location>
        <begin position="50"/>
        <end position="72"/>
    </location>
</feature>
<name>A0A0W8ICU4_9MICC</name>
<dbReference type="OrthoDB" id="4952811at2"/>
<reference evidence="3" key="1">
    <citation type="submission" date="2015-12" db="EMBL/GenBank/DDBJ databases">
        <authorList>
            <person name="Nair G.R."/>
            <person name="Kaur G."/>
            <person name="Mayilraj S."/>
        </authorList>
    </citation>
    <scope>NUCLEOTIDE SEQUENCE [LARGE SCALE GENOMIC DNA]</scope>
    <source>
        <strain evidence="3">CD08_7</strain>
    </source>
</reference>
<proteinExistence type="predicted"/>
<dbReference type="STRING" id="317018.AVL63_04370"/>
<protein>
    <submittedName>
        <fullName evidence="2">Uncharacterized protein</fullName>
    </submittedName>
</protein>
<dbReference type="Proteomes" id="UP000054023">
    <property type="component" value="Unassembled WGS sequence"/>
</dbReference>
<organism evidence="2 3">
    <name type="scientific">Nesterenkonia jeotgali</name>
    <dbReference type="NCBI Taxonomy" id="317018"/>
    <lineage>
        <taxon>Bacteria</taxon>
        <taxon>Bacillati</taxon>
        <taxon>Actinomycetota</taxon>
        <taxon>Actinomycetes</taxon>
        <taxon>Micrococcales</taxon>
        <taxon>Micrococcaceae</taxon>
        <taxon>Nesterenkonia</taxon>
    </lineage>
</organism>
<accession>A0A0W8ICU4</accession>
<evidence type="ECO:0000313" key="2">
    <source>
        <dbReference type="EMBL" id="KUG57763.1"/>
    </source>
</evidence>
<dbReference type="RefSeq" id="WP_058888997.1">
    <property type="nucleotide sequence ID" value="NZ_LQBM01000004.1"/>
</dbReference>
<gene>
    <name evidence="2" type="ORF">AVL63_04370</name>
</gene>
<dbReference type="EMBL" id="LQBM01000004">
    <property type="protein sequence ID" value="KUG57763.1"/>
    <property type="molecule type" value="Genomic_DNA"/>
</dbReference>
<evidence type="ECO:0000313" key="3">
    <source>
        <dbReference type="Proteomes" id="UP000054023"/>
    </source>
</evidence>
<feature type="transmembrane region" description="Helical" evidence="1">
    <location>
        <begin position="20"/>
        <end position="38"/>
    </location>
</feature>
<comment type="caution">
    <text evidence="2">The sequence shown here is derived from an EMBL/GenBank/DDBJ whole genome shotgun (WGS) entry which is preliminary data.</text>
</comment>
<keyword evidence="1" id="KW-1133">Transmembrane helix</keyword>
<keyword evidence="3" id="KW-1185">Reference proteome</keyword>
<evidence type="ECO:0000256" key="1">
    <source>
        <dbReference type="SAM" id="Phobius"/>
    </source>
</evidence>
<keyword evidence="1" id="KW-0812">Transmembrane</keyword>
<dbReference type="AlphaFoldDB" id="A0A0W8ICU4"/>